<dbReference type="EMBL" id="QPKB01000008">
    <property type="protein sequence ID" value="RWR90423.1"/>
    <property type="molecule type" value="Genomic_DNA"/>
</dbReference>
<dbReference type="PANTHER" id="PTHR45642:SF67">
    <property type="entry name" value="GDSL-LIKE LIPASE_ACYLHYDROLASE FAMILY PROTEIN, EXPRESSED"/>
    <property type="match status" value="1"/>
</dbReference>
<proteinExistence type="inferred from homology"/>
<evidence type="ECO:0000313" key="4">
    <source>
        <dbReference type="Proteomes" id="UP000283530"/>
    </source>
</evidence>
<sequence>MGFSGALVGCFLLLIVTIGANAQPLVPALIVFGDSMNDVGNNNKLITIAKSNFLPYGRDFTNHTPTGRFCNGKIAPDFTSENIGLTSYPPAYLNPEAAGERLLTGANFASAASGYYDETATIYHVISLSKQLEYYKEYQSKVVSIAGKENASSIFSCAFYVLSAGIADFVLNYYINPLLNIHYTPDQFSEILVHNFGTFVQELYNLGARKVWLMSLPPLGCLPVSITLFGSGSNECVERINSDALHFNNKLNASAQVLQKQLSGLTITFFDIYTHLFDIIQKPSDYGFLEARKGCCGTGLIETAILCNAESPGTCTDASVYVFWDSLHPTEAANKLLFDKLLMQGISVLSEVLTENR</sequence>
<dbReference type="Gene3D" id="3.40.50.1110">
    <property type="entry name" value="SGNH hydrolase"/>
    <property type="match status" value="1"/>
</dbReference>
<evidence type="ECO:0000256" key="1">
    <source>
        <dbReference type="ARBA" id="ARBA00008668"/>
    </source>
</evidence>
<keyword evidence="4" id="KW-1185">Reference proteome</keyword>
<dbReference type="PANTHER" id="PTHR45642">
    <property type="entry name" value="GDSL ESTERASE/LIPASE EXL3"/>
    <property type="match status" value="1"/>
</dbReference>
<dbReference type="Proteomes" id="UP000283530">
    <property type="component" value="Unassembled WGS sequence"/>
</dbReference>
<dbReference type="FunFam" id="3.40.50.1110:FF:000003">
    <property type="entry name" value="GDSL esterase/lipase APG"/>
    <property type="match status" value="1"/>
</dbReference>
<dbReference type="GO" id="GO:0016788">
    <property type="term" value="F:hydrolase activity, acting on ester bonds"/>
    <property type="evidence" value="ECO:0007669"/>
    <property type="project" value="InterPro"/>
</dbReference>
<keyword evidence="2" id="KW-0732">Signal</keyword>
<dbReference type="STRING" id="337451.A0A443PI40"/>
<reference evidence="3 4" key="1">
    <citation type="journal article" date="2019" name="Nat. Plants">
        <title>Stout camphor tree genome fills gaps in understanding of flowering plant genome evolution.</title>
        <authorList>
            <person name="Chaw S.M."/>
            <person name="Liu Y.C."/>
            <person name="Wu Y.W."/>
            <person name="Wang H.Y."/>
            <person name="Lin C.I."/>
            <person name="Wu C.S."/>
            <person name="Ke H.M."/>
            <person name="Chang L.Y."/>
            <person name="Hsu C.Y."/>
            <person name="Yang H.T."/>
            <person name="Sudianto E."/>
            <person name="Hsu M.H."/>
            <person name="Wu K.P."/>
            <person name="Wang L.N."/>
            <person name="Leebens-Mack J.H."/>
            <person name="Tsai I.J."/>
        </authorList>
    </citation>
    <scope>NUCLEOTIDE SEQUENCE [LARGE SCALE GENOMIC DNA]</scope>
    <source>
        <strain evidence="4">cv. Chaw 1501</strain>
        <tissue evidence="3">Young leaves</tissue>
    </source>
</reference>
<name>A0A443PI40_9MAGN</name>
<comment type="similarity">
    <text evidence="1">Belongs to the 'GDSL' lipolytic enzyme family.</text>
</comment>
<comment type="caution">
    <text evidence="3">The sequence shown here is derived from an EMBL/GenBank/DDBJ whole genome shotgun (WGS) entry which is preliminary data.</text>
</comment>
<dbReference type="InterPro" id="IPR036514">
    <property type="entry name" value="SGNH_hydro_sf"/>
</dbReference>
<dbReference type="OrthoDB" id="1600564at2759"/>
<dbReference type="InterPro" id="IPR035669">
    <property type="entry name" value="SGNH_plant_lipase-like"/>
</dbReference>
<dbReference type="CDD" id="cd01837">
    <property type="entry name" value="SGNH_plant_lipase_like"/>
    <property type="match status" value="1"/>
</dbReference>
<protein>
    <submittedName>
        <fullName evidence="3">GDSL esterase/lipase</fullName>
    </submittedName>
</protein>
<feature type="signal peptide" evidence="2">
    <location>
        <begin position="1"/>
        <end position="22"/>
    </location>
</feature>
<dbReference type="SUPFAM" id="SSF52266">
    <property type="entry name" value="SGNH hydrolase"/>
    <property type="match status" value="1"/>
</dbReference>
<dbReference type="InterPro" id="IPR001087">
    <property type="entry name" value="GDSL"/>
</dbReference>
<dbReference type="AlphaFoldDB" id="A0A443PI40"/>
<evidence type="ECO:0000256" key="2">
    <source>
        <dbReference type="SAM" id="SignalP"/>
    </source>
</evidence>
<gene>
    <name evidence="3" type="ORF">CKAN_01951600</name>
</gene>
<dbReference type="Pfam" id="PF00657">
    <property type="entry name" value="Lipase_GDSL"/>
    <property type="match status" value="1"/>
</dbReference>
<accession>A0A443PI40</accession>
<feature type="chain" id="PRO_5019135880" evidence="2">
    <location>
        <begin position="23"/>
        <end position="357"/>
    </location>
</feature>
<organism evidence="3 4">
    <name type="scientific">Cinnamomum micranthum f. kanehirae</name>
    <dbReference type="NCBI Taxonomy" id="337451"/>
    <lineage>
        <taxon>Eukaryota</taxon>
        <taxon>Viridiplantae</taxon>
        <taxon>Streptophyta</taxon>
        <taxon>Embryophyta</taxon>
        <taxon>Tracheophyta</taxon>
        <taxon>Spermatophyta</taxon>
        <taxon>Magnoliopsida</taxon>
        <taxon>Magnoliidae</taxon>
        <taxon>Laurales</taxon>
        <taxon>Lauraceae</taxon>
        <taxon>Cinnamomum</taxon>
    </lineage>
</organism>
<evidence type="ECO:0000313" key="3">
    <source>
        <dbReference type="EMBL" id="RWR90423.1"/>
    </source>
</evidence>
<dbReference type="InterPro" id="IPR050592">
    <property type="entry name" value="GDSL_lipolytic_enzyme"/>
</dbReference>